<evidence type="ECO:0000313" key="6">
    <source>
        <dbReference type="EMBL" id="KAK0504584.1"/>
    </source>
</evidence>
<dbReference type="InterPro" id="IPR035969">
    <property type="entry name" value="Rab-GAP_TBC_sf"/>
</dbReference>
<comment type="caution">
    <text evidence="6">The sequence shown here is derived from an EMBL/GenBank/DDBJ whole genome shotgun (WGS) entry which is preliminary data.</text>
</comment>
<evidence type="ECO:0000256" key="3">
    <source>
        <dbReference type="SAM" id="Coils"/>
    </source>
</evidence>
<dbReference type="FunFam" id="1.10.472.80:FF:000027">
    <property type="entry name" value="GTPase activating protein (Evi5)"/>
    <property type="match status" value="1"/>
</dbReference>
<dbReference type="Pfam" id="PF23436">
    <property type="entry name" value="RabGap-TBC_2"/>
    <property type="match status" value="1"/>
</dbReference>
<dbReference type="Gene3D" id="1.10.472.80">
    <property type="entry name" value="Ypt/Rab-GAP domain of gyp1p, domain 3"/>
    <property type="match status" value="1"/>
</dbReference>
<dbReference type="GO" id="GO:0005096">
    <property type="term" value="F:GTPase activator activity"/>
    <property type="evidence" value="ECO:0007669"/>
    <property type="project" value="UniProtKB-KW"/>
</dbReference>
<evidence type="ECO:0000259" key="5">
    <source>
        <dbReference type="PROSITE" id="PS50086"/>
    </source>
</evidence>
<proteinExistence type="predicted"/>
<dbReference type="InterPro" id="IPR050302">
    <property type="entry name" value="Rab_GAP_TBC_domain"/>
</dbReference>
<gene>
    <name evidence="6" type="ORF">EDD18DRAFT_1125473</name>
</gene>
<dbReference type="Gene3D" id="1.10.10.750">
    <property type="entry name" value="Ypt/Rab-GAP domain of gyp1p, domain 1"/>
    <property type="match status" value="1"/>
</dbReference>
<keyword evidence="1" id="KW-0343">GTPase activation</keyword>
<feature type="compositionally biased region" description="Low complexity" evidence="4">
    <location>
        <begin position="55"/>
        <end position="68"/>
    </location>
</feature>
<feature type="domain" description="Rab-GAP TBC" evidence="5">
    <location>
        <begin position="190"/>
        <end position="375"/>
    </location>
</feature>
<sequence>MPEEEATTTTVAASLDSLLSPKAQTFDVNQAVRESVAEPDFNDVALEDDSRFSTVALSSKRSSSAGSSVNTLDSPLQLSNPSTLASSVEVPDKPSHKKSASTTTIRSNHNLTFLLAKLEEDATKRGSVDGQIRLQEGFARLQKEKEDQAEAENNTATEVIDWDFWGAVMSDYTQFASEEPEKLAQAIAKGIPGTLRGMMWQLMAASKDPELESTYLKLLKETSPHEKAITRDLGRTFPHHDFFTDGDGIGQENLFNVLKAYSLYDTQVGYCQGLPFVVAILLLNMPDEEAFSLLVRLMYVYDLRGHFLPEMPKLQLRLFQFDRLVEELLPVLHIHFLRQGIKSSMFCSQWFLTMFSYRFPLDIVFRIYDNCLANGIEAIFGFSIALLHKNEDLLLGLKFDEILTFLNTKLFDRYKVQSTESGDPREVQYNADEFVDEAVSFRITPFQLDTYGHEYDDIMREANKHKVEMDELRTANRSLSAKVINLEADFAQLSTEHVELLNELVKARLRNEETEGELVRYKLLYAEAMHQNEEGQSSNRISNSIASMFSRRGSSNV</sequence>
<dbReference type="GO" id="GO:0031267">
    <property type="term" value="F:small GTPase binding"/>
    <property type="evidence" value="ECO:0007669"/>
    <property type="project" value="TreeGrafter"/>
</dbReference>
<dbReference type="FunFam" id="1.10.8.270:FF:000001">
    <property type="entry name" value="TBC1 domain family member 1"/>
    <property type="match status" value="1"/>
</dbReference>
<reference evidence="6" key="1">
    <citation type="submission" date="2023-06" db="EMBL/GenBank/DDBJ databases">
        <authorList>
            <consortium name="Lawrence Berkeley National Laboratory"/>
            <person name="Ahrendt S."/>
            <person name="Sahu N."/>
            <person name="Indic B."/>
            <person name="Wong-Bajracharya J."/>
            <person name="Merenyi Z."/>
            <person name="Ke H.-M."/>
            <person name="Monk M."/>
            <person name="Kocsube S."/>
            <person name="Drula E."/>
            <person name="Lipzen A."/>
            <person name="Balint B."/>
            <person name="Henrissat B."/>
            <person name="Andreopoulos B."/>
            <person name="Martin F.M."/>
            <person name="Harder C.B."/>
            <person name="Rigling D."/>
            <person name="Ford K.L."/>
            <person name="Foster G.D."/>
            <person name="Pangilinan J."/>
            <person name="Papanicolaou A."/>
            <person name="Barry K."/>
            <person name="LaButti K."/>
            <person name="Viragh M."/>
            <person name="Koriabine M."/>
            <person name="Yan M."/>
            <person name="Riley R."/>
            <person name="Champramary S."/>
            <person name="Plett K.L."/>
            <person name="Tsai I.J."/>
            <person name="Slot J."/>
            <person name="Sipos G."/>
            <person name="Plett J."/>
            <person name="Nagy L.G."/>
            <person name="Grigoriev I.V."/>
        </authorList>
    </citation>
    <scope>NUCLEOTIDE SEQUENCE</scope>
    <source>
        <strain evidence="6">HWK02</strain>
    </source>
</reference>
<feature type="coiled-coil region" evidence="3">
    <location>
        <begin position="455"/>
        <end position="517"/>
    </location>
</feature>
<dbReference type="PROSITE" id="PS50086">
    <property type="entry name" value="TBC_RABGAP"/>
    <property type="match status" value="1"/>
</dbReference>
<keyword evidence="7" id="KW-1185">Reference proteome</keyword>
<organism evidence="6 7">
    <name type="scientific">Armillaria luteobubalina</name>
    <dbReference type="NCBI Taxonomy" id="153913"/>
    <lineage>
        <taxon>Eukaryota</taxon>
        <taxon>Fungi</taxon>
        <taxon>Dikarya</taxon>
        <taxon>Basidiomycota</taxon>
        <taxon>Agaricomycotina</taxon>
        <taxon>Agaricomycetes</taxon>
        <taxon>Agaricomycetidae</taxon>
        <taxon>Agaricales</taxon>
        <taxon>Marasmiineae</taxon>
        <taxon>Physalacriaceae</taxon>
        <taxon>Armillaria</taxon>
    </lineage>
</organism>
<protein>
    <submittedName>
        <fullName evidence="6">Rab-GTPase-TBC domain-containing protein</fullName>
    </submittedName>
</protein>
<dbReference type="SUPFAM" id="SSF47923">
    <property type="entry name" value="Ypt/Rab-GAP domain of gyp1p"/>
    <property type="match status" value="2"/>
</dbReference>
<evidence type="ECO:0000256" key="1">
    <source>
        <dbReference type="ARBA" id="ARBA00022468"/>
    </source>
</evidence>
<evidence type="ECO:0000313" key="7">
    <source>
        <dbReference type="Proteomes" id="UP001175228"/>
    </source>
</evidence>
<accession>A0AA39UZF6</accession>
<dbReference type="AlphaFoldDB" id="A0AA39UZF6"/>
<feature type="compositionally biased region" description="Polar residues" evidence="4">
    <location>
        <begin position="69"/>
        <end position="86"/>
    </location>
</feature>
<feature type="region of interest" description="Disordered" evidence="4">
    <location>
        <begin position="55"/>
        <end position="104"/>
    </location>
</feature>
<name>A0AA39UZF6_9AGAR</name>
<dbReference type="InterPro" id="IPR000195">
    <property type="entry name" value="Rab-GAP-TBC_dom"/>
</dbReference>
<dbReference type="SMART" id="SM00164">
    <property type="entry name" value="TBC"/>
    <property type="match status" value="1"/>
</dbReference>
<dbReference type="PANTHER" id="PTHR47219">
    <property type="entry name" value="RAB GTPASE-ACTIVATING PROTEIN 1-LIKE"/>
    <property type="match status" value="1"/>
</dbReference>
<dbReference type="Proteomes" id="UP001175228">
    <property type="component" value="Unassembled WGS sequence"/>
</dbReference>
<dbReference type="FunFam" id="1.10.10.750:FF:000003">
    <property type="entry name" value="GTPase activating protein (Evi5)"/>
    <property type="match status" value="1"/>
</dbReference>
<evidence type="ECO:0000256" key="2">
    <source>
        <dbReference type="ARBA" id="ARBA00023054"/>
    </source>
</evidence>
<evidence type="ECO:0000256" key="4">
    <source>
        <dbReference type="SAM" id="MobiDB-lite"/>
    </source>
</evidence>
<dbReference type="EMBL" id="JAUEPU010000002">
    <property type="protein sequence ID" value="KAK0504584.1"/>
    <property type="molecule type" value="Genomic_DNA"/>
</dbReference>
<keyword evidence="2 3" id="KW-0175">Coiled coil</keyword>
<dbReference type="PANTHER" id="PTHR47219:SF22">
    <property type="entry name" value="RAB-GAP TBC DOMAIN-CONTAINING PROTEIN"/>
    <property type="match status" value="1"/>
</dbReference>
<dbReference type="Gene3D" id="1.10.8.270">
    <property type="entry name" value="putative rabgap domain of human tbc1 domain family member 14 like domains"/>
    <property type="match status" value="1"/>
</dbReference>